<dbReference type="RefSeq" id="WP_229027388.1">
    <property type="nucleotide sequence ID" value="NZ_JADMXZ010000004.1"/>
</dbReference>
<evidence type="ECO:0000313" key="1">
    <source>
        <dbReference type="EMBL" id="MDB1161401.1"/>
    </source>
</evidence>
<sequence>MMCKYRITVTISNNSTCVDGGGWLVGMTWRKSVILDAEERAQAIALRDLLNHDKPVADGLGYPMWDRCYGLCNKACWQWELVTAHSTAVNAIMRKADIEWPEDGLPDIDKAVISINLALV</sequence>
<comment type="caution">
    <text evidence="1">The sequence shown here is derived from an EMBL/GenBank/DDBJ whole genome shotgun (WGS) entry which is preliminary data.</text>
</comment>
<gene>
    <name evidence="1" type="ORF">PL707_03750</name>
</gene>
<protein>
    <recommendedName>
        <fullName evidence="3">Phage protein</fullName>
    </recommendedName>
</protein>
<dbReference type="Proteomes" id="UP001211105">
    <property type="component" value="Unassembled WGS sequence"/>
</dbReference>
<accession>A0AAW5ZW98</accession>
<reference evidence="1" key="1">
    <citation type="submission" date="2023-01" db="EMBL/GenBank/DDBJ databases">
        <title>Human gut microbiome strain richness.</title>
        <authorList>
            <person name="Chen-Liaw A."/>
        </authorList>
    </citation>
    <scope>NUCLEOTIDE SEQUENCE</scope>
    <source>
        <strain evidence="1">BSD2780120875st1_E5_BSD2780120875b_170604</strain>
    </source>
</reference>
<name>A0AAW5ZW98_9BIFI</name>
<dbReference type="EMBL" id="JAQKGX010000002">
    <property type="protein sequence ID" value="MDB1161401.1"/>
    <property type="molecule type" value="Genomic_DNA"/>
</dbReference>
<evidence type="ECO:0000313" key="2">
    <source>
        <dbReference type="Proteomes" id="UP001211105"/>
    </source>
</evidence>
<proteinExistence type="predicted"/>
<evidence type="ECO:0008006" key="3">
    <source>
        <dbReference type="Google" id="ProtNLM"/>
    </source>
</evidence>
<organism evidence="1 2">
    <name type="scientific">Bifidobacterium catenulatum</name>
    <dbReference type="NCBI Taxonomy" id="1686"/>
    <lineage>
        <taxon>Bacteria</taxon>
        <taxon>Bacillati</taxon>
        <taxon>Actinomycetota</taxon>
        <taxon>Actinomycetes</taxon>
        <taxon>Bifidobacteriales</taxon>
        <taxon>Bifidobacteriaceae</taxon>
        <taxon>Bifidobacterium</taxon>
    </lineage>
</organism>
<dbReference type="AlphaFoldDB" id="A0AAW5ZW98"/>